<feature type="region of interest" description="Disordered" evidence="1">
    <location>
        <begin position="54"/>
        <end position="75"/>
    </location>
</feature>
<evidence type="ECO:0000313" key="2">
    <source>
        <dbReference type="EMBL" id="KAF2881037.1"/>
    </source>
</evidence>
<gene>
    <name evidence="2" type="ORF">ILUMI_25135</name>
</gene>
<feature type="compositionally biased region" description="Acidic residues" evidence="1">
    <location>
        <begin position="64"/>
        <end position="74"/>
    </location>
</feature>
<comment type="caution">
    <text evidence="2">The sequence shown here is derived from an EMBL/GenBank/DDBJ whole genome shotgun (WGS) entry which is preliminary data.</text>
</comment>
<protein>
    <submittedName>
        <fullName evidence="2">Uncharacterized protein</fullName>
    </submittedName>
</protein>
<dbReference type="EMBL" id="VTPC01090871">
    <property type="protein sequence ID" value="KAF2881037.1"/>
    <property type="molecule type" value="Genomic_DNA"/>
</dbReference>
<name>A0A8K0FY50_IGNLU</name>
<dbReference type="Proteomes" id="UP000801492">
    <property type="component" value="Unassembled WGS sequence"/>
</dbReference>
<evidence type="ECO:0000313" key="3">
    <source>
        <dbReference type="Proteomes" id="UP000801492"/>
    </source>
</evidence>
<reference evidence="2" key="1">
    <citation type="submission" date="2019-08" db="EMBL/GenBank/DDBJ databases">
        <title>The genome of the North American firefly Photinus pyralis.</title>
        <authorList>
            <consortium name="Photinus pyralis genome working group"/>
            <person name="Fallon T.R."/>
            <person name="Sander Lower S.E."/>
            <person name="Weng J.-K."/>
        </authorList>
    </citation>
    <scope>NUCLEOTIDE SEQUENCE</scope>
    <source>
        <strain evidence="2">TRF0915ILg1</strain>
        <tissue evidence="2">Whole body</tissue>
    </source>
</reference>
<proteinExistence type="predicted"/>
<organism evidence="2 3">
    <name type="scientific">Ignelater luminosus</name>
    <name type="common">Cucubano</name>
    <name type="synonym">Pyrophorus luminosus</name>
    <dbReference type="NCBI Taxonomy" id="2038154"/>
    <lineage>
        <taxon>Eukaryota</taxon>
        <taxon>Metazoa</taxon>
        <taxon>Ecdysozoa</taxon>
        <taxon>Arthropoda</taxon>
        <taxon>Hexapoda</taxon>
        <taxon>Insecta</taxon>
        <taxon>Pterygota</taxon>
        <taxon>Neoptera</taxon>
        <taxon>Endopterygota</taxon>
        <taxon>Coleoptera</taxon>
        <taxon>Polyphaga</taxon>
        <taxon>Elateriformia</taxon>
        <taxon>Elateroidea</taxon>
        <taxon>Elateridae</taxon>
        <taxon>Agrypninae</taxon>
        <taxon>Pyrophorini</taxon>
        <taxon>Ignelater</taxon>
    </lineage>
</organism>
<sequence>MATRTKLILQLAKEKNEKDEISSINICKTDTSIKKNKMIMMIKAIFFSEHESSDEYSRTKDEMSETDYSSESDSDIVLPPEEATAAHHSFPPLLIEYPSASLAIRYNTILEGCRTMLNTESDCMKVLETEGSSSCSPPSSALNEEPVRFQFNLKDERVSQLQLNTVT</sequence>
<feature type="compositionally biased region" description="Basic and acidic residues" evidence="1">
    <location>
        <begin position="54"/>
        <end position="63"/>
    </location>
</feature>
<dbReference type="AlphaFoldDB" id="A0A8K0FY50"/>
<accession>A0A8K0FY50</accession>
<keyword evidence="3" id="KW-1185">Reference proteome</keyword>
<evidence type="ECO:0000256" key="1">
    <source>
        <dbReference type="SAM" id="MobiDB-lite"/>
    </source>
</evidence>